<protein>
    <submittedName>
        <fullName evidence="3">Tripeptidyl-peptidase 2-like</fullName>
    </submittedName>
</protein>
<evidence type="ECO:0000313" key="3">
    <source>
        <dbReference type="EMBL" id="KAI1720758.1"/>
    </source>
</evidence>
<comment type="caution">
    <text evidence="3">The sequence shown here is derived from an EMBL/GenBank/DDBJ whole genome shotgun (WGS) entry which is preliminary data.</text>
</comment>
<dbReference type="EMBL" id="JAKKPZ010000005">
    <property type="protein sequence ID" value="KAI1720756.1"/>
    <property type="molecule type" value="Genomic_DNA"/>
</dbReference>
<gene>
    <name evidence="2" type="ORF">DdX_05002</name>
    <name evidence="3" type="ORF">DdX_05004</name>
</gene>
<reference evidence="3" key="1">
    <citation type="submission" date="2022-01" db="EMBL/GenBank/DDBJ databases">
        <title>Genome Sequence Resource for Two Populations of Ditylenchus destructor, the Migratory Endoparasitic Phytonematode.</title>
        <authorList>
            <person name="Zhang H."/>
            <person name="Lin R."/>
            <person name="Xie B."/>
        </authorList>
    </citation>
    <scope>NUCLEOTIDE SEQUENCE</scope>
    <source>
        <strain evidence="3">BazhouSP</strain>
    </source>
</reference>
<evidence type="ECO:0000259" key="1">
    <source>
        <dbReference type="Pfam" id="PF01710"/>
    </source>
</evidence>
<feature type="domain" description="Transposase Synechocystis PCC 6803" evidence="1">
    <location>
        <begin position="8"/>
        <end position="117"/>
    </location>
</feature>
<proteinExistence type="predicted"/>
<sequence length="123" mass="14248">MPPKQDVLRKRVYKFYSDNIAAGKDFTRAHFIKEGVPETTLYRILRRFDNNLPAAHQSGGGRPAKIFTPNKLKALRRKFDHKDGISQRQAAKQFNCTQPMICKTLKKLKIDCRKKKTKSDGRE</sequence>
<keyword evidence="4" id="KW-1185">Reference proteome</keyword>
<name>A0AAD4NA78_9BILA</name>
<organism evidence="3 4">
    <name type="scientific">Ditylenchus destructor</name>
    <dbReference type="NCBI Taxonomy" id="166010"/>
    <lineage>
        <taxon>Eukaryota</taxon>
        <taxon>Metazoa</taxon>
        <taxon>Ecdysozoa</taxon>
        <taxon>Nematoda</taxon>
        <taxon>Chromadorea</taxon>
        <taxon>Rhabditida</taxon>
        <taxon>Tylenchina</taxon>
        <taxon>Tylenchomorpha</taxon>
        <taxon>Sphaerularioidea</taxon>
        <taxon>Anguinidae</taxon>
        <taxon>Anguininae</taxon>
        <taxon>Ditylenchus</taxon>
    </lineage>
</organism>
<dbReference type="Pfam" id="PF01710">
    <property type="entry name" value="HTH_Tnp_IS630"/>
    <property type="match status" value="1"/>
</dbReference>
<dbReference type="EMBL" id="JAKKPZ010000005">
    <property type="protein sequence ID" value="KAI1720758.1"/>
    <property type="molecule type" value="Genomic_DNA"/>
</dbReference>
<evidence type="ECO:0000313" key="4">
    <source>
        <dbReference type="Proteomes" id="UP001201812"/>
    </source>
</evidence>
<accession>A0AAD4NA78</accession>
<dbReference type="InterPro" id="IPR002622">
    <property type="entry name" value="Transposase_14"/>
</dbReference>
<dbReference type="AlphaFoldDB" id="A0AAD4NA78"/>
<dbReference type="Proteomes" id="UP001201812">
    <property type="component" value="Unassembled WGS sequence"/>
</dbReference>
<dbReference type="Gene3D" id="1.10.10.60">
    <property type="entry name" value="Homeodomain-like"/>
    <property type="match status" value="1"/>
</dbReference>
<evidence type="ECO:0000313" key="2">
    <source>
        <dbReference type="EMBL" id="KAI1720756.1"/>
    </source>
</evidence>